<sequence>MADWLVVLLVAAGGVVVLIVGARSLLARRHYHTSEATLVCPRTGAPVRCRLVVDGRSEEPVEVAHCSLLPGGRPTCEQDCVKLMNLGIRLAPVEPARPPRTHERPDAGEPGAGEEPGPPSP</sequence>
<dbReference type="Proteomes" id="UP001217485">
    <property type="component" value="Unassembled WGS sequence"/>
</dbReference>
<feature type="region of interest" description="Disordered" evidence="1">
    <location>
        <begin position="92"/>
        <end position="121"/>
    </location>
</feature>
<comment type="caution">
    <text evidence="3">The sequence shown here is derived from an EMBL/GenBank/DDBJ whole genome shotgun (WGS) entry which is preliminary data.</text>
</comment>
<organism evidence="3 4">
    <name type="scientific">Sorangium atrum</name>
    <dbReference type="NCBI Taxonomy" id="2995308"/>
    <lineage>
        <taxon>Bacteria</taxon>
        <taxon>Pseudomonadati</taxon>
        <taxon>Myxococcota</taxon>
        <taxon>Polyangia</taxon>
        <taxon>Polyangiales</taxon>
        <taxon>Polyangiaceae</taxon>
        <taxon>Sorangium</taxon>
    </lineage>
</organism>
<feature type="transmembrane region" description="Helical" evidence="2">
    <location>
        <begin position="6"/>
        <end position="26"/>
    </location>
</feature>
<evidence type="ECO:0008006" key="5">
    <source>
        <dbReference type="Google" id="ProtNLM"/>
    </source>
</evidence>
<keyword evidence="2" id="KW-0812">Transmembrane</keyword>
<accession>A0ABT5CAL6</accession>
<dbReference type="EMBL" id="JAQNDK010000004">
    <property type="protein sequence ID" value="MDC0683471.1"/>
    <property type="molecule type" value="Genomic_DNA"/>
</dbReference>
<keyword evidence="4" id="KW-1185">Reference proteome</keyword>
<keyword evidence="2" id="KW-0472">Membrane</keyword>
<keyword evidence="2" id="KW-1133">Transmembrane helix</keyword>
<gene>
    <name evidence="3" type="ORF">POL72_37425</name>
</gene>
<evidence type="ECO:0000313" key="3">
    <source>
        <dbReference type="EMBL" id="MDC0683471.1"/>
    </source>
</evidence>
<evidence type="ECO:0000256" key="2">
    <source>
        <dbReference type="SAM" id="Phobius"/>
    </source>
</evidence>
<evidence type="ECO:0000313" key="4">
    <source>
        <dbReference type="Proteomes" id="UP001217485"/>
    </source>
</evidence>
<protein>
    <recommendedName>
        <fullName evidence="5">Secreted protein</fullName>
    </recommendedName>
</protein>
<proteinExistence type="predicted"/>
<name>A0ABT5CAL6_9BACT</name>
<dbReference type="RefSeq" id="WP_272101609.1">
    <property type="nucleotide sequence ID" value="NZ_JAQNDK010000004.1"/>
</dbReference>
<reference evidence="3 4" key="1">
    <citation type="submission" date="2023-01" db="EMBL/GenBank/DDBJ databases">
        <title>Minimal conservation of predation-associated metabolite biosynthetic gene clusters underscores biosynthetic potential of Myxococcota including descriptions for ten novel species: Archangium lansinium sp. nov., Myxococcus landrumus sp. nov., Nannocystis bai.</title>
        <authorList>
            <person name="Ahearne A."/>
            <person name="Stevens C."/>
            <person name="Dowd S."/>
        </authorList>
    </citation>
    <scope>NUCLEOTIDE SEQUENCE [LARGE SCALE GENOMIC DNA]</scope>
    <source>
        <strain evidence="3 4">WIWO2</strain>
    </source>
</reference>
<evidence type="ECO:0000256" key="1">
    <source>
        <dbReference type="SAM" id="MobiDB-lite"/>
    </source>
</evidence>